<dbReference type="InterPro" id="IPR009057">
    <property type="entry name" value="Homeodomain-like_sf"/>
</dbReference>
<feature type="domain" description="HTH myb-type" evidence="3">
    <location>
        <begin position="15"/>
        <end position="53"/>
    </location>
</feature>
<keyword evidence="5" id="KW-1185">Reference proteome</keyword>
<dbReference type="InterPro" id="IPR001005">
    <property type="entry name" value="SANT/Myb"/>
</dbReference>
<dbReference type="Ensembl" id="ENSHHUT00000021268.1">
    <property type="protein sequence ID" value="ENSHHUP00000020504.1"/>
    <property type="gene ID" value="ENSHHUG00000012825.1"/>
</dbReference>
<dbReference type="PROSITE" id="PS51294">
    <property type="entry name" value="HTH_MYB"/>
    <property type="match status" value="1"/>
</dbReference>
<dbReference type="SUPFAM" id="SSF46689">
    <property type="entry name" value="Homeodomain-like"/>
    <property type="match status" value="1"/>
</dbReference>
<dbReference type="PROSITE" id="PS50090">
    <property type="entry name" value="MYB_LIKE"/>
    <property type="match status" value="1"/>
</dbReference>
<dbReference type="STRING" id="62062.ENSHHUP00000020504"/>
<protein>
    <submittedName>
        <fullName evidence="4">Uncharacterized protein</fullName>
    </submittedName>
</protein>
<dbReference type="Gene3D" id="1.10.10.60">
    <property type="entry name" value="Homeodomain-like"/>
    <property type="match status" value="1"/>
</dbReference>
<sequence length="53" mass="6404">MYEHDYDGPLAKETKRHQGKTRWTREEDEKLKKLLEHHGSVDWKLIASFLPVR</sequence>
<feature type="domain" description="Myb-like" evidence="2">
    <location>
        <begin position="15"/>
        <end position="53"/>
    </location>
</feature>
<dbReference type="InterPro" id="IPR017930">
    <property type="entry name" value="Myb_dom"/>
</dbReference>
<dbReference type="GeneTree" id="ENSGT00940000156248"/>
<accession>A0A4W5L5H9</accession>
<reference evidence="4" key="2">
    <citation type="submission" date="2025-08" db="UniProtKB">
        <authorList>
            <consortium name="Ensembl"/>
        </authorList>
    </citation>
    <scope>IDENTIFICATION</scope>
</reference>
<dbReference type="Proteomes" id="UP000314982">
    <property type="component" value="Unassembled WGS sequence"/>
</dbReference>
<reference evidence="5" key="1">
    <citation type="submission" date="2018-06" db="EMBL/GenBank/DDBJ databases">
        <title>Genome assembly of Danube salmon.</title>
        <authorList>
            <person name="Macqueen D.J."/>
            <person name="Gundappa M.K."/>
        </authorList>
    </citation>
    <scope>NUCLEOTIDE SEQUENCE [LARGE SCALE GENOMIC DNA]</scope>
</reference>
<name>A0A4W5L5H9_9TELE</name>
<dbReference type="Pfam" id="PF00249">
    <property type="entry name" value="Myb_DNA-binding"/>
    <property type="match status" value="1"/>
</dbReference>
<evidence type="ECO:0000256" key="1">
    <source>
        <dbReference type="SAM" id="MobiDB-lite"/>
    </source>
</evidence>
<reference evidence="4" key="3">
    <citation type="submission" date="2025-09" db="UniProtKB">
        <authorList>
            <consortium name="Ensembl"/>
        </authorList>
    </citation>
    <scope>IDENTIFICATION</scope>
</reference>
<dbReference type="AlphaFoldDB" id="A0A4W5L5H9"/>
<evidence type="ECO:0000313" key="4">
    <source>
        <dbReference type="Ensembl" id="ENSHHUP00000020504.1"/>
    </source>
</evidence>
<dbReference type="CDD" id="cd00167">
    <property type="entry name" value="SANT"/>
    <property type="match status" value="1"/>
</dbReference>
<organism evidence="4 5">
    <name type="scientific">Hucho hucho</name>
    <name type="common">huchen</name>
    <dbReference type="NCBI Taxonomy" id="62062"/>
    <lineage>
        <taxon>Eukaryota</taxon>
        <taxon>Metazoa</taxon>
        <taxon>Chordata</taxon>
        <taxon>Craniata</taxon>
        <taxon>Vertebrata</taxon>
        <taxon>Euteleostomi</taxon>
        <taxon>Actinopterygii</taxon>
        <taxon>Neopterygii</taxon>
        <taxon>Teleostei</taxon>
        <taxon>Protacanthopterygii</taxon>
        <taxon>Salmoniformes</taxon>
        <taxon>Salmonidae</taxon>
        <taxon>Salmoninae</taxon>
        <taxon>Hucho</taxon>
    </lineage>
</organism>
<evidence type="ECO:0000259" key="3">
    <source>
        <dbReference type="PROSITE" id="PS51294"/>
    </source>
</evidence>
<proteinExistence type="predicted"/>
<feature type="region of interest" description="Disordered" evidence="1">
    <location>
        <begin position="1"/>
        <end position="24"/>
    </location>
</feature>
<evidence type="ECO:0000259" key="2">
    <source>
        <dbReference type="PROSITE" id="PS50090"/>
    </source>
</evidence>
<feature type="compositionally biased region" description="Basic and acidic residues" evidence="1">
    <location>
        <begin position="1"/>
        <end position="13"/>
    </location>
</feature>
<evidence type="ECO:0000313" key="5">
    <source>
        <dbReference type="Proteomes" id="UP000314982"/>
    </source>
</evidence>